<dbReference type="AlphaFoldDB" id="A0A7Z9E2Q9"/>
<evidence type="ECO:0000313" key="2">
    <source>
        <dbReference type="Proteomes" id="UP000184550"/>
    </source>
</evidence>
<keyword evidence="2" id="KW-1185">Reference proteome</keyword>
<comment type="caution">
    <text evidence="1">The sequence shown here is derived from an EMBL/GenBank/DDBJ whole genome shotgun (WGS) entry which is preliminary data.</text>
</comment>
<organism evidence="1 2">
    <name type="scientific">Planktothrix serta PCC 8927</name>
    <dbReference type="NCBI Taxonomy" id="671068"/>
    <lineage>
        <taxon>Bacteria</taxon>
        <taxon>Bacillati</taxon>
        <taxon>Cyanobacteriota</taxon>
        <taxon>Cyanophyceae</taxon>
        <taxon>Oscillatoriophycideae</taxon>
        <taxon>Oscillatoriales</taxon>
        <taxon>Microcoleaceae</taxon>
        <taxon>Planktothrix</taxon>
    </lineage>
</organism>
<gene>
    <name evidence="1" type="ORF">PL8927_760108</name>
</gene>
<accession>A0A7Z9E2Q9</accession>
<evidence type="ECO:0000313" key="1">
    <source>
        <dbReference type="EMBL" id="VXD22806.1"/>
    </source>
</evidence>
<protein>
    <submittedName>
        <fullName evidence="1">Uncharacterized protein</fullName>
    </submittedName>
</protein>
<sequence length="43" mass="5061">MNLKIQTFTVIKNKTFNLIKVECYTISSFFNLKMDQKYGPIIS</sequence>
<reference evidence="1" key="1">
    <citation type="submission" date="2019-10" db="EMBL/GenBank/DDBJ databases">
        <authorList>
            <consortium name="Genoscope - CEA"/>
            <person name="William W."/>
        </authorList>
    </citation>
    <scope>NUCLEOTIDE SEQUENCE [LARGE SCALE GENOMIC DNA]</scope>
    <source>
        <strain evidence="1">BBR_PRJEB10992</strain>
    </source>
</reference>
<name>A0A7Z9E2Q9_9CYAN</name>
<proteinExistence type="predicted"/>
<dbReference type="Proteomes" id="UP000184550">
    <property type="component" value="Unassembled WGS sequence"/>
</dbReference>
<dbReference type="EMBL" id="CZCU02000153">
    <property type="protein sequence ID" value="VXD22806.1"/>
    <property type="molecule type" value="Genomic_DNA"/>
</dbReference>